<sequence length="83" mass="8928">MGGLLCSAVAELLKTSCQATRYCWGCFFVMVRRAMSFIECHNVGHAYHFFHIGSYVSAGFMLVSGSFLIALVGPAGLLGTTQS</sequence>
<keyword evidence="1" id="KW-0472">Membrane</keyword>
<proteinExistence type="predicted"/>
<accession>A0A9E7KMI3</accession>
<dbReference type="Proteomes" id="UP001055439">
    <property type="component" value="Chromosome 8"/>
</dbReference>
<feature type="transmembrane region" description="Helical" evidence="1">
    <location>
        <begin position="55"/>
        <end position="78"/>
    </location>
</feature>
<gene>
    <name evidence="2" type="ORF">MUK42_34689</name>
</gene>
<evidence type="ECO:0000313" key="2">
    <source>
        <dbReference type="EMBL" id="URE24502.1"/>
    </source>
</evidence>
<evidence type="ECO:0000256" key="1">
    <source>
        <dbReference type="SAM" id="Phobius"/>
    </source>
</evidence>
<dbReference type="AlphaFoldDB" id="A0A9E7KMI3"/>
<evidence type="ECO:0000313" key="3">
    <source>
        <dbReference type="Proteomes" id="UP001055439"/>
    </source>
</evidence>
<organism evidence="2 3">
    <name type="scientific">Musa troglodytarum</name>
    <name type="common">fe'i banana</name>
    <dbReference type="NCBI Taxonomy" id="320322"/>
    <lineage>
        <taxon>Eukaryota</taxon>
        <taxon>Viridiplantae</taxon>
        <taxon>Streptophyta</taxon>
        <taxon>Embryophyta</taxon>
        <taxon>Tracheophyta</taxon>
        <taxon>Spermatophyta</taxon>
        <taxon>Magnoliopsida</taxon>
        <taxon>Liliopsida</taxon>
        <taxon>Zingiberales</taxon>
        <taxon>Musaceae</taxon>
        <taxon>Musa</taxon>
    </lineage>
</organism>
<protein>
    <submittedName>
        <fullName evidence="2">Uncharacterized protein</fullName>
    </submittedName>
</protein>
<keyword evidence="1" id="KW-0812">Transmembrane</keyword>
<name>A0A9E7KMI3_9LILI</name>
<keyword evidence="1" id="KW-1133">Transmembrane helix</keyword>
<dbReference type="EMBL" id="CP097510">
    <property type="protein sequence ID" value="URE24502.1"/>
    <property type="molecule type" value="Genomic_DNA"/>
</dbReference>
<reference evidence="2" key="1">
    <citation type="submission" date="2022-05" db="EMBL/GenBank/DDBJ databases">
        <title>The Musa troglodytarum L. genome provides insights into the mechanism of non-climacteric behaviour and enrichment of carotenoids.</title>
        <authorList>
            <person name="Wang J."/>
        </authorList>
    </citation>
    <scope>NUCLEOTIDE SEQUENCE</scope>
    <source>
        <tissue evidence="2">Leaf</tissue>
    </source>
</reference>
<keyword evidence="3" id="KW-1185">Reference proteome</keyword>